<comment type="caution">
    <text evidence="1">The sequence shown here is derived from an EMBL/GenBank/DDBJ whole genome shotgun (WGS) entry which is preliminary data.</text>
</comment>
<evidence type="ECO:0000313" key="1">
    <source>
        <dbReference type="EMBL" id="CAD2202532.1"/>
    </source>
</evidence>
<organism evidence="1 2">
    <name type="scientific">Meloidogyne enterolobii</name>
    <name type="common">Root-knot nematode worm</name>
    <name type="synonym">Meloidogyne mayaguensis</name>
    <dbReference type="NCBI Taxonomy" id="390850"/>
    <lineage>
        <taxon>Eukaryota</taxon>
        <taxon>Metazoa</taxon>
        <taxon>Ecdysozoa</taxon>
        <taxon>Nematoda</taxon>
        <taxon>Chromadorea</taxon>
        <taxon>Rhabditida</taxon>
        <taxon>Tylenchina</taxon>
        <taxon>Tylenchomorpha</taxon>
        <taxon>Tylenchoidea</taxon>
        <taxon>Meloidogynidae</taxon>
        <taxon>Meloidogyninae</taxon>
        <taxon>Meloidogyne</taxon>
    </lineage>
</organism>
<evidence type="ECO:0000313" key="2">
    <source>
        <dbReference type="Proteomes" id="UP000580250"/>
    </source>
</evidence>
<gene>
    <name evidence="1" type="ORF">MENT_LOCUS56169</name>
</gene>
<dbReference type="AlphaFoldDB" id="A0A6V7XTB8"/>
<reference evidence="1 2" key="1">
    <citation type="submission" date="2020-08" db="EMBL/GenBank/DDBJ databases">
        <authorList>
            <person name="Koutsovoulos G."/>
            <person name="Danchin GJ E."/>
        </authorList>
    </citation>
    <scope>NUCLEOTIDE SEQUENCE [LARGE SCALE GENOMIC DNA]</scope>
</reference>
<dbReference type="Proteomes" id="UP000580250">
    <property type="component" value="Unassembled WGS sequence"/>
</dbReference>
<proteinExistence type="predicted"/>
<protein>
    <submittedName>
        <fullName evidence="1">Uncharacterized protein</fullName>
    </submittedName>
</protein>
<accession>A0A6V7XTB8</accession>
<name>A0A6V7XTB8_MELEN</name>
<sequence>MLPNYLLQLLLNIHISKNNVTLQCEQKRKEFCEKRDNTRFCTLGQPASTIWHGIKLKTEYITEKHNSSHNISVFVTTISLSITKKKVSFSISKQ</sequence>
<dbReference type="EMBL" id="CAJEWN010002212">
    <property type="protein sequence ID" value="CAD2202532.1"/>
    <property type="molecule type" value="Genomic_DNA"/>
</dbReference>